<dbReference type="Proteomes" id="UP000729402">
    <property type="component" value="Unassembled WGS sequence"/>
</dbReference>
<keyword evidence="3" id="KW-1185">Reference proteome</keyword>
<dbReference type="EMBL" id="JAAALK010000086">
    <property type="protein sequence ID" value="KAG8081907.1"/>
    <property type="molecule type" value="Genomic_DNA"/>
</dbReference>
<keyword evidence="1" id="KW-0472">Membrane</keyword>
<evidence type="ECO:0000256" key="1">
    <source>
        <dbReference type="SAM" id="Phobius"/>
    </source>
</evidence>
<accession>A0A8J5TAY9</accession>
<protein>
    <submittedName>
        <fullName evidence="2">Uncharacterized protein</fullName>
    </submittedName>
</protein>
<proteinExistence type="predicted"/>
<evidence type="ECO:0000313" key="3">
    <source>
        <dbReference type="Proteomes" id="UP000729402"/>
    </source>
</evidence>
<name>A0A8J5TAY9_ZIZPA</name>
<sequence>MDPSPLSTQSREDEVASPEEAAVVAAMVAVAVALALEVGVVATAMVDKSKDTMVGVKSASRRDTMQSTVGIASIKTMSLMKGTSMLPSTPTASTQIGIPIQVPLIT</sequence>
<gene>
    <name evidence="2" type="ORF">GUJ93_ZPchr0014g46999</name>
</gene>
<evidence type="ECO:0000313" key="2">
    <source>
        <dbReference type="EMBL" id="KAG8081907.1"/>
    </source>
</evidence>
<reference evidence="2" key="2">
    <citation type="submission" date="2021-02" db="EMBL/GenBank/DDBJ databases">
        <authorList>
            <person name="Kimball J.A."/>
            <person name="Haas M.W."/>
            <person name="Macchietto M."/>
            <person name="Kono T."/>
            <person name="Duquette J."/>
            <person name="Shao M."/>
        </authorList>
    </citation>
    <scope>NUCLEOTIDE SEQUENCE</scope>
    <source>
        <tissue evidence="2">Fresh leaf tissue</tissue>
    </source>
</reference>
<dbReference type="AlphaFoldDB" id="A0A8J5TAY9"/>
<comment type="caution">
    <text evidence="2">The sequence shown here is derived from an EMBL/GenBank/DDBJ whole genome shotgun (WGS) entry which is preliminary data.</text>
</comment>
<feature type="transmembrane region" description="Helical" evidence="1">
    <location>
        <begin position="22"/>
        <end position="46"/>
    </location>
</feature>
<organism evidence="2 3">
    <name type="scientific">Zizania palustris</name>
    <name type="common">Northern wild rice</name>
    <dbReference type="NCBI Taxonomy" id="103762"/>
    <lineage>
        <taxon>Eukaryota</taxon>
        <taxon>Viridiplantae</taxon>
        <taxon>Streptophyta</taxon>
        <taxon>Embryophyta</taxon>
        <taxon>Tracheophyta</taxon>
        <taxon>Spermatophyta</taxon>
        <taxon>Magnoliopsida</taxon>
        <taxon>Liliopsida</taxon>
        <taxon>Poales</taxon>
        <taxon>Poaceae</taxon>
        <taxon>BOP clade</taxon>
        <taxon>Oryzoideae</taxon>
        <taxon>Oryzeae</taxon>
        <taxon>Zizaniinae</taxon>
        <taxon>Zizania</taxon>
    </lineage>
</organism>
<keyword evidence="1" id="KW-0812">Transmembrane</keyword>
<reference evidence="2" key="1">
    <citation type="journal article" date="2021" name="bioRxiv">
        <title>Whole Genome Assembly and Annotation of Northern Wild Rice, Zizania palustris L., Supports a Whole Genome Duplication in the Zizania Genus.</title>
        <authorList>
            <person name="Haas M."/>
            <person name="Kono T."/>
            <person name="Macchietto M."/>
            <person name="Millas R."/>
            <person name="McGilp L."/>
            <person name="Shao M."/>
            <person name="Duquette J."/>
            <person name="Hirsch C.N."/>
            <person name="Kimball J."/>
        </authorList>
    </citation>
    <scope>NUCLEOTIDE SEQUENCE</scope>
    <source>
        <tissue evidence="2">Fresh leaf tissue</tissue>
    </source>
</reference>
<keyword evidence="1" id="KW-1133">Transmembrane helix</keyword>